<proteinExistence type="predicted"/>
<keyword evidence="6" id="KW-0418">Kinase</keyword>
<dbReference type="PANTHER" id="PTHR43547">
    <property type="entry name" value="TWO-COMPONENT HISTIDINE KINASE"/>
    <property type="match status" value="1"/>
</dbReference>
<dbReference type="InterPro" id="IPR011006">
    <property type="entry name" value="CheY-like_superfamily"/>
</dbReference>
<dbReference type="SMART" id="SM00387">
    <property type="entry name" value="HATPase_c"/>
    <property type="match status" value="1"/>
</dbReference>
<comment type="subcellular location">
    <subcellularLocation>
        <location evidence="2">Cell inner membrane</location>
        <topology evidence="2">Multi-pass membrane protein</topology>
    </subcellularLocation>
</comment>
<dbReference type="Gene3D" id="3.30.450.20">
    <property type="entry name" value="PAS domain"/>
    <property type="match status" value="2"/>
</dbReference>
<dbReference type="SUPFAM" id="SSF55785">
    <property type="entry name" value="PYP-like sensor domain (PAS domain)"/>
    <property type="match status" value="2"/>
</dbReference>
<dbReference type="Pfam" id="PF02518">
    <property type="entry name" value="HATPase_c"/>
    <property type="match status" value="1"/>
</dbReference>
<sequence length="644" mass="69882">MLDASVYHLAFDQSPVGEYLLSASDDPVILAVNDAFLHAVGRSRDDLVGQRLFAAFPGNPDDAGDTGVAPLRESLRRVLATGAPDTLPLQRYPITVVQADGSRVFEERWWSARSTPIFGPARELLCIAHRTEDVTEKWRVEQALRKAQLRAEVALRIAQLGTFDWNFRTGEIERSERTAQIYAFAEHEGRHADEFFARLHPDDVTSMQSAIDASLAADGAMEHSFRIRLPDGSVRHVKSMATSERGEDAEWERHIGVMIDITEHVQREQALLESSRRKDEFLAMLAHELRNPLAPIAAAAYVLQVAHGDAAKIERASAIIDRQVRHMVALVDDLLDVARVTRGQVTLAREELDLQRAVGEAVEQVRPVIEARRHQLTVSTAPGRVLVFGDAKRLVQVITNLLTNAAKYTPEGGRIAIDLAVDAATVHLSVSDSGQGMTPELVAHCFDLFVQAERARDRAAGGLGIGLPLVRSLVELHGGSVAAESAGPGHGSRFTVTLPRIVPVERAAAAAHDAGTTAQPGAHTLSVLIVDDNEDAAEMLAMMVGELGHRAVVEHHPRHALDRLALERPDVALLDVGLPDMDGYQLAATIRERVAPAPRLVAITGYGQPQDRADALAAGFDEHFAKPVDGHALAALLAAVERAA</sequence>
<name>A0A7Y6TW02_9BURK</name>
<feature type="domain" description="PAC" evidence="10">
    <location>
        <begin position="221"/>
        <end position="273"/>
    </location>
</feature>
<evidence type="ECO:0000256" key="7">
    <source>
        <dbReference type="PROSITE-ProRule" id="PRU00169"/>
    </source>
</evidence>
<dbReference type="SMART" id="SM00388">
    <property type="entry name" value="HisKA"/>
    <property type="match status" value="1"/>
</dbReference>
<reference evidence="11 12" key="1">
    <citation type="submission" date="2020-06" db="EMBL/GenBank/DDBJ databases">
        <title>Schlegella sp. ID0723 isolated from air conditioner.</title>
        <authorList>
            <person name="Kim D.Y."/>
            <person name="Kim D.-U."/>
        </authorList>
    </citation>
    <scope>NUCLEOTIDE SEQUENCE [LARGE SCALE GENOMIC DNA]</scope>
    <source>
        <strain evidence="11 12">ID0723</strain>
    </source>
</reference>
<dbReference type="SUPFAM" id="SSF55874">
    <property type="entry name" value="ATPase domain of HSP90 chaperone/DNA topoisomerase II/histidine kinase"/>
    <property type="match status" value="1"/>
</dbReference>
<dbReference type="InterPro" id="IPR000700">
    <property type="entry name" value="PAS-assoc_C"/>
</dbReference>
<dbReference type="AlphaFoldDB" id="A0A7Y6TW02"/>
<protein>
    <recommendedName>
        <fullName evidence="3">histidine kinase</fullName>
        <ecNumber evidence="3">2.7.13.3</ecNumber>
    </recommendedName>
</protein>
<keyword evidence="5" id="KW-0808">Transferase</keyword>
<evidence type="ECO:0000259" key="10">
    <source>
        <dbReference type="PROSITE" id="PS50113"/>
    </source>
</evidence>
<dbReference type="Gene3D" id="3.40.50.2300">
    <property type="match status" value="1"/>
</dbReference>
<gene>
    <name evidence="11" type="ORF">HQN59_07315</name>
</gene>
<dbReference type="InterPro" id="IPR005467">
    <property type="entry name" value="His_kinase_dom"/>
</dbReference>
<dbReference type="PROSITE" id="PS50113">
    <property type="entry name" value="PAC"/>
    <property type="match status" value="2"/>
</dbReference>
<feature type="domain" description="Response regulatory" evidence="9">
    <location>
        <begin position="526"/>
        <end position="641"/>
    </location>
</feature>
<keyword evidence="12" id="KW-1185">Reference proteome</keyword>
<dbReference type="CDD" id="cd00082">
    <property type="entry name" value="HisKA"/>
    <property type="match status" value="1"/>
</dbReference>
<dbReference type="Pfam" id="PF08447">
    <property type="entry name" value="PAS_3"/>
    <property type="match status" value="1"/>
</dbReference>
<dbReference type="SMART" id="SM00091">
    <property type="entry name" value="PAS"/>
    <property type="match status" value="2"/>
</dbReference>
<dbReference type="Gene3D" id="3.30.565.10">
    <property type="entry name" value="Histidine kinase-like ATPase, C-terminal domain"/>
    <property type="match status" value="1"/>
</dbReference>
<feature type="domain" description="Histidine kinase" evidence="8">
    <location>
        <begin position="284"/>
        <end position="502"/>
    </location>
</feature>
<dbReference type="SUPFAM" id="SSF52172">
    <property type="entry name" value="CheY-like"/>
    <property type="match status" value="1"/>
</dbReference>
<dbReference type="CDD" id="cd00130">
    <property type="entry name" value="PAS"/>
    <property type="match status" value="2"/>
</dbReference>
<dbReference type="FunFam" id="3.30.565.10:FF:000006">
    <property type="entry name" value="Sensor histidine kinase WalK"/>
    <property type="match status" value="1"/>
</dbReference>
<evidence type="ECO:0000259" key="9">
    <source>
        <dbReference type="PROSITE" id="PS50110"/>
    </source>
</evidence>
<evidence type="ECO:0000313" key="11">
    <source>
        <dbReference type="EMBL" id="NUZ05570.1"/>
    </source>
</evidence>
<dbReference type="EMBL" id="JABWMJ010000003">
    <property type="protein sequence ID" value="NUZ05570.1"/>
    <property type="molecule type" value="Genomic_DNA"/>
</dbReference>
<dbReference type="InterPro" id="IPR003661">
    <property type="entry name" value="HisK_dim/P_dom"/>
</dbReference>
<dbReference type="EC" id="2.7.13.3" evidence="3"/>
<dbReference type="Proteomes" id="UP000529637">
    <property type="component" value="Unassembled WGS sequence"/>
</dbReference>
<dbReference type="SMART" id="SM00448">
    <property type="entry name" value="REC"/>
    <property type="match status" value="1"/>
</dbReference>
<evidence type="ECO:0000256" key="1">
    <source>
        <dbReference type="ARBA" id="ARBA00000085"/>
    </source>
</evidence>
<organism evidence="11 12">
    <name type="scientific">Piscinibacter koreensis</name>
    <dbReference type="NCBI Taxonomy" id="2742824"/>
    <lineage>
        <taxon>Bacteria</taxon>
        <taxon>Pseudomonadati</taxon>
        <taxon>Pseudomonadota</taxon>
        <taxon>Betaproteobacteria</taxon>
        <taxon>Burkholderiales</taxon>
        <taxon>Sphaerotilaceae</taxon>
        <taxon>Piscinibacter</taxon>
    </lineage>
</organism>
<evidence type="ECO:0000259" key="8">
    <source>
        <dbReference type="PROSITE" id="PS50109"/>
    </source>
</evidence>
<dbReference type="GO" id="GO:0000155">
    <property type="term" value="F:phosphorelay sensor kinase activity"/>
    <property type="evidence" value="ECO:0007669"/>
    <property type="project" value="InterPro"/>
</dbReference>
<evidence type="ECO:0000256" key="6">
    <source>
        <dbReference type="ARBA" id="ARBA00022777"/>
    </source>
</evidence>
<dbReference type="InterPro" id="IPR013656">
    <property type="entry name" value="PAS_4"/>
</dbReference>
<dbReference type="InterPro" id="IPR036097">
    <property type="entry name" value="HisK_dim/P_sf"/>
</dbReference>
<evidence type="ECO:0000313" key="12">
    <source>
        <dbReference type="Proteomes" id="UP000529637"/>
    </source>
</evidence>
<dbReference type="Pfam" id="PF00072">
    <property type="entry name" value="Response_reg"/>
    <property type="match status" value="1"/>
</dbReference>
<feature type="modified residue" description="4-aspartylphosphate" evidence="7">
    <location>
        <position position="575"/>
    </location>
</feature>
<dbReference type="Pfam" id="PF08448">
    <property type="entry name" value="PAS_4"/>
    <property type="match status" value="1"/>
</dbReference>
<dbReference type="InterPro" id="IPR013655">
    <property type="entry name" value="PAS_fold_3"/>
</dbReference>
<evidence type="ECO:0000256" key="2">
    <source>
        <dbReference type="ARBA" id="ARBA00004429"/>
    </source>
</evidence>
<comment type="caution">
    <text evidence="11">The sequence shown here is derived from an EMBL/GenBank/DDBJ whole genome shotgun (WGS) entry which is preliminary data.</text>
</comment>
<comment type="catalytic activity">
    <reaction evidence="1">
        <text>ATP + protein L-histidine = ADP + protein N-phospho-L-histidine.</text>
        <dbReference type="EC" id="2.7.13.3"/>
    </reaction>
</comment>
<dbReference type="InterPro" id="IPR000014">
    <property type="entry name" value="PAS"/>
</dbReference>
<dbReference type="PROSITE" id="PS50109">
    <property type="entry name" value="HIS_KIN"/>
    <property type="match status" value="1"/>
</dbReference>
<dbReference type="InterPro" id="IPR004358">
    <property type="entry name" value="Sig_transdc_His_kin-like_C"/>
</dbReference>
<dbReference type="GO" id="GO:0005886">
    <property type="term" value="C:plasma membrane"/>
    <property type="evidence" value="ECO:0007669"/>
    <property type="project" value="UniProtKB-SubCell"/>
</dbReference>
<dbReference type="Pfam" id="PF00512">
    <property type="entry name" value="HisKA"/>
    <property type="match status" value="1"/>
</dbReference>
<dbReference type="Gene3D" id="1.10.287.130">
    <property type="match status" value="1"/>
</dbReference>
<dbReference type="InterPro" id="IPR036890">
    <property type="entry name" value="HATPase_C_sf"/>
</dbReference>
<feature type="domain" description="PAC" evidence="10">
    <location>
        <begin position="90"/>
        <end position="146"/>
    </location>
</feature>
<dbReference type="InterPro" id="IPR001789">
    <property type="entry name" value="Sig_transdc_resp-reg_receiver"/>
</dbReference>
<dbReference type="SUPFAM" id="SSF47384">
    <property type="entry name" value="Homodimeric domain of signal transducing histidine kinase"/>
    <property type="match status" value="1"/>
</dbReference>
<dbReference type="InterPro" id="IPR003594">
    <property type="entry name" value="HATPase_dom"/>
</dbReference>
<evidence type="ECO:0000256" key="5">
    <source>
        <dbReference type="ARBA" id="ARBA00022679"/>
    </source>
</evidence>
<dbReference type="PANTHER" id="PTHR43547:SF2">
    <property type="entry name" value="HYBRID SIGNAL TRANSDUCTION HISTIDINE KINASE C"/>
    <property type="match status" value="1"/>
</dbReference>
<dbReference type="PRINTS" id="PR00344">
    <property type="entry name" value="BCTRLSENSOR"/>
</dbReference>
<evidence type="ECO:0000256" key="4">
    <source>
        <dbReference type="ARBA" id="ARBA00022553"/>
    </source>
</evidence>
<accession>A0A7Y6TW02</accession>
<dbReference type="RefSeq" id="WP_176067657.1">
    <property type="nucleotide sequence ID" value="NZ_JABWMJ010000003.1"/>
</dbReference>
<dbReference type="InterPro" id="IPR035965">
    <property type="entry name" value="PAS-like_dom_sf"/>
</dbReference>
<keyword evidence="4 7" id="KW-0597">Phosphoprotein</keyword>
<dbReference type="Gene3D" id="2.10.70.100">
    <property type="match status" value="1"/>
</dbReference>
<dbReference type="PROSITE" id="PS50110">
    <property type="entry name" value="RESPONSE_REGULATORY"/>
    <property type="match status" value="1"/>
</dbReference>
<evidence type="ECO:0000256" key="3">
    <source>
        <dbReference type="ARBA" id="ARBA00012438"/>
    </source>
</evidence>